<gene>
    <name evidence="1" type="ORF">DCAF_LOCUS24001</name>
</gene>
<comment type="caution">
    <text evidence="1">The sequence shown here is derived from an EMBL/GenBank/DDBJ whole genome shotgun (WGS) entry which is preliminary data.</text>
</comment>
<proteinExistence type="predicted"/>
<reference evidence="1 2" key="1">
    <citation type="submission" date="2024-01" db="EMBL/GenBank/DDBJ databases">
        <authorList>
            <person name="Waweru B."/>
        </authorList>
    </citation>
    <scope>NUCLEOTIDE SEQUENCE [LARGE SCALE GENOMIC DNA]</scope>
</reference>
<dbReference type="EMBL" id="CAWUPB010001189">
    <property type="protein sequence ID" value="CAK7351795.1"/>
    <property type="molecule type" value="Genomic_DNA"/>
</dbReference>
<sequence length="181" mass="19432">MEKLTLNEIPELAKLEEATVVEPPVVVFLGTGASTAQIDLLVTLRILFVESVIAGFGLSPAIYPFKLRVWMNNKHNLDQAREFMADLAAGKVNVSAPLLAKAVKGAVVVCVFPSTVVSNMCCEGENDDSRAAGFVWRAGVVEALVVRASEARDGQKRFGVVDLESSTPVDHHVGLCVRVKA</sequence>
<protein>
    <submittedName>
        <fullName evidence="1">Uncharacterized protein</fullName>
    </submittedName>
</protein>
<evidence type="ECO:0000313" key="2">
    <source>
        <dbReference type="Proteomes" id="UP001314170"/>
    </source>
</evidence>
<evidence type="ECO:0000313" key="1">
    <source>
        <dbReference type="EMBL" id="CAK7351795.1"/>
    </source>
</evidence>
<dbReference type="Proteomes" id="UP001314170">
    <property type="component" value="Unassembled WGS sequence"/>
</dbReference>
<name>A0AAV1SLJ2_9ROSI</name>
<keyword evidence="2" id="KW-1185">Reference proteome</keyword>
<dbReference type="AlphaFoldDB" id="A0AAV1SLJ2"/>
<organism evidence="1 2">
    <name type="scientific">Dovyalis caffra</name>
    <dbReference type="NCBI Taxonomy" id="77055"/>
    <lineage>
        <taxon>Eukaryota</taxon>
        <taxon>Viridiplantae</taxon>
        <taxon>Streptophyta</taxon>
        <taxon>Embryophyta</taxon>
        <taxon>Tracheophyta</taxon>
        <taxon>Spermatophyta</taxon>
        <taxon>Magnoliopsida</taxon>
        <taxon>eudicotyledons</taxon>
        <taxon>Gunneridae</taxon>
        <taxon>Pentapetalae</taxon>
        <taxon>rosids</taxon>
        <taxon>fabids</taxon>
        <taxon>Malpighiales</taxon>
        <taxon>Salicaceae</taxon>
        <taxon>Flacourtieae</taxon>
        <taxon>Dovyalis</taxon>
    </lineage>
</organism>
<accession>A0AAV1SLJ2</accession>